<proteinExistence type="predicted"/>
<evidence type="ECO:0000313" key="1">
    <source>
        <dbReference type="EMBL" id="ACI99795.1"/>
    </source>
</evidence>
<dbReference type="RefSeq" id="WP_012567578.1">
    <property type="nucleotide sequence ID" value="NC_011420.2"/>
</dbReference>
<dbReference type="EMBL" id="CP000613">
    <property type="protein sequence ID" value="ACI99795.1"/>
    <property type="molecule type" value="Genomic_DNA"/>
</dbReference>
<dbReference type="OrthoDB" id="7574913at2"/>
<protein>
    <submittedName>
        <fullName evidence="1">Uncharacterized protein</fullName>
    </submittedName>
</protein>
<dbReference type="Proteomes" id="UP000001591">
    <property type="component" value="Chromosome"/>
</dbReference>
<evidence type="ECO:0000313" key="2">
    <source>
        <dbReference type="Proteomes" id="UP000001591"/>
    </source>
</evidence>
<gene>
    <name evidence="1" type="ordered locus">RC1_2410</name>
</gene>
<dbReference type="KEGG" id="rce:RC1_2410"/>
<keyword evidence="2" id="KW-1185">Reference proteome</keyword>
<sequence length="72" mass="7813">MTVLKDILAGLKTAIELNGKVVAVSDGVKALAEEVRDMDRRLVRVETVIEIARPAEGAVLRIADRGRGDDRT</sequence>
<accession>B6IUH0</accession>
<dbReference type="HOGENOM" id="CLU_2719662_0_0_5"/>
<reference evidence="1 2" key="1">
    <citation type="journal article" date="2010" name="BMC Genomics">
        <title>Metabolic flexibility revealed in the genome of the cyst-forming alpha-1 proteobacterium Rhodospirillum centenum.</title>
        <authorList>
            <person name="Lu Y.K."/>
            <person name="Marden J."/>
            <person name="Han M."/>
            <person name="Swingley W.D."/>
            <person name="Mastrian S.D."/>
            <person name="Chowdhury S.R."/>
            <person name="Hao J."/>
            <person name="Helmy T."/>
            <person name="Kim S."/>
            <person name="Kurdoglu A.A."/>
            <person name="Matthies H.J."/>
            <person name="Rollo D."/>
            <person name="Stothard P."/>
            <person name="Blankenship R.E."/>
            <person name="Bauer C.E."/>
            <person name="Touchman J.W."/>
        </authorList>
    </citation>
    <scope>NUCLEOTIDE SEQUENCE [LARGE SCALE GENOMIC DNA]</scope>
    <source>
        <strain evidence="2">ATCC 51521 / SW</strain>
    </source>
</reference>
<dbReference type="STRING" id="414684.RC1_2410"/>
<name>B6IUH0_RHOCS</name>
<organism evidence="1 2">
    <name type="scientific">Rhodospirillum centenum (strain ATCC 51521 / SW)</name>
    <dbReference type="NCBI Taxonomy" id="414684"/>
    <lineage>
        <taxon>Bacteria</taxon>
        <taxon>Pseudomonadati</taxon>
        <taxon>Pseudomonadota</taxon>
        <taxon>Alphaproteobacteria</taxon>
        <taxon>Rhodospirillales</taxon>
        <taxon>Rhodospirillaceae</taxon>
        <taxon>Rhodospirillum</taxon>
    </lineage>
</organism>
<dbReference type="AlphaFoldDB" id="B6IUH0"/>